<evidence type="ECO:0000256" key="9">
    <source>
        <dbReference type="ARBA" id="ARBA00023002"/>
    </source>
</evidence>
<keyword evidence="6 14" id="KW-0963">Cytoplasm</keyword>
<reference evidence="18 19" key="1">
    <citation type="submission" date="2016-07" db="EMBL/GenBank/DDBJ databases">
        <title>Acinetobacter sp. ANC 4603.</title>
        <authorList>
            <person name="Radolfova-Krizova L."/>
            <person name="Nemec A."/>
        </authorList>
    </citation>
    <scope>NUCLEOTIDE SEQUENCE [LARGE SCALE GENOMIC DNA]</scope>
    <source>
        <strain evidence="18 19">ANC 4603</strain>
    </source>
</reference>
<evidence type="ECO:0000256" key="12">
    <source>
        <dbReference type="ARBA" id="ARBA00023244"/>
    </source>
</evidence>
<evidence type="ECO:0000256" key="1">
    <source>
        <dbReference type="ARBA" id="ARBA00004496"/>
    </source>
</evidence>
<comment type="pathway">
    <text evidence="2 14">Porphyrin-containing compound metabolism; protoporphyrin-IX biosynthesis; protoporphyrinogen-IX from coproporphyrinogen-III (AdoMet route): step 1/1.</text>
</comment>
<feature type="binding site" evidence="15">
    <location>
        <position position="211"/>
    </location>
    <ligand>
        <name>S-adenosyl-L-methionine</name>
        <dbReference type="ChEBI" id="CHEBI:59789"/>
        <label>2</label>
    </ligand>
</feature>
<dbReference type="UniPathway" id="UPA00251">
    <property type="reaction ID" value="UER00323"/>
</dbReference>
<keyword evidence="19" id="KW-1185">Reference proteome</keyword>
<evidence type="ECO:0000256" key="11">
    <source>
        <dbReference type="ARBA" id="ARBA00023014"/>
    </source>
</evidence>
<dbReference type="InterPro" id="IPR007197">
    <property type="entry name" value="rSAM"/>
</dbReference>
<comment type="similarity">
    <text evidence="3 14">Belongs to the anaerobic coproporphyrinogen-III oxidase family.</text>
</comment>
<keyword evidence="5 14" id="KW-0004">4Fe-4S</keyword>
<feature type="binding site" evidence="15">
    <location>
        <position position="174"/>
    </location>
    <ligand>
        <name>S-adenosyl-L-methionine</name>
        <dbReference type="ChEBI" id="CHEBI:59789"/>
        <label>2</label>
    </ligand>
</feature>
<dbReference type="SFLD" id="SFLDG01065">
    <property type="entry name" value="anaerobic_coproporphyrinogen-I"/>
    <property type="match status" value="1"/>
</dbReference>
<dbReference type="GO" id="GO:0004109">
    <property type="term" value="F:coproporphyrinogen oxidase activity"/>
    <property type="evidence" value="ECO:0007669"/>
    <property type="project" value="InterPro"/>
</dbReference>
<evidence type="ECO:0000256" key="8">
    <source>
        <dbReference type="ARBA" id="ARBA00022723"/>
    </source>
</evidence>
<feature type="binding site" evidence="16">
    <location>
        <position position="67"/>
    </location>
    <ligand>
        <name>[4Fe-4S] cluster</name>
        <dbReference type="ChEBI" id="CHEBI:49883"/>
        <note>4Fe-4S-S-AdoMet</note>
    </ligand>
</feature>
<keyword evidence="7 14" id="KW-0949">S-adenosyl-L-methionine</keyword>
<evidence type="ECO:0000259" key="17">
    <source>
        <dbReference type="PROSITE" id="PS51918"/>
    </source>
</evidence>
<evidence type="ECO:0000256" key="6">
    <source>
        <dbReference type="ARBA" id="ARBA00022490"/>
    </source>
</evidence>
<feature type="binding site" evidence="16">
    <location>
        <position position="70"/>
    </location>
    <ligand>
        <name>[4Fe-4S] cluster</name>
        <dbReference type="ChEBI" id="CHEBI:49883"/>
        <note>4Fe-4S-S-AdoMet</note>
    </ligand>
</feature>
<sequence>MQQANSFIQKYNVPGPRYTSYPTVPYWDELSFSLDAWKQTLKRSFDESNRSEGISLYIHLPFCESLCTFCGCHKKVTKRHEVEQPYIQAVLKEWELYCALLQDTPVIKEIHLGGGTPTFFSPEHLTQLLQGILAKAEIAPQHEFSFEGHPNNTSKAHLQALYDLGFRRVSYGVQDYNETVQKAIHRIQPYENVQRVTQWARDIGYSSISHDLVFGLPFQSLDDVLHTIDQTNQLLPDRLAFYSYAHVPWIKGNGQRGFKDANVPKDAMKRQCYEEGKKKLLAQGYHEIGMDHFALSSDPMHQAFQQGQLHRNFMGYTASKTQLMIGLGVSSISDSWYSFAQNEKNLDDYYARLEQNEIPVYRGHVLSVEDLTIRQHILNLMCTFQTTWDEPEQYFAELPEVLAQLVEMQQDGLLHMTEQSIHVTEQGQPFVRNICMAFDLHLKRKKPENRIFSMTI</sequence>
<dbReference type="EMBL" id="MBDL01000012">
    <property type="protein sequence ID" value="ODA12083.1"/>
    <property type="molecule type" value="Genomic_DNA"/>
</dbReference>
<dbReference type="SFLD" id="SFLDG01082">
    <property type="entry name" value="B12-binding_domain_containing"/>
    <property type="match status" value="1"/>
</dbReference>
<gene>
    <name evidence="18" type="ORF">BBP83_11410</name>
</gene>
<dbReference type="Gene3D" id="1.10.10.920">
    <property type="match status" value="1"/>
</dbReference>
<dbReference type="GO" id="GO:0046872">
    <property type="term" value="F:metal ion binding"/>
    <property type="evidence" value="ECO:0007669"/>
    <property type="project" value="UniProtKB-KW"/>
</dbReference>
<dbReference type="OrthoDB" id="9808022at2"/>
<evidence type="ECO:0000256" key="16">
    <source>
        <dbReference type="PIRSR" id="PIRSR000167-2"/>
    </source>
</evidence>
<feature type="binding site" evidence="16">
    <location>
        <position position="63"/>
    </location>
    <ligand>
        <name>[4Fe-4S] cluster</name>
        <dbReference type="ChEBI" id="CHEBI:49883"/>
        <note>4Fe-4S-S-AdoMet</note>
    </ligand>
</feature>
<dbReference type="GO" id="GO:0006782">
    <property type="term" value="P:protoporphyrinogen IX biosynthetic process"/>
    <property type="evidence" value="ECO:0007669"/>
    <property type="project" value="UniProtKB-UniPathway"/>
</dbReference>
<keyword evidence="8 14" id="KW-0479">Metal-binding</keyword>
<dbReference type="PANTHER" id="PTHR13932">
    <property type="entry name" value="COPROPORPHYRINIGEN III OXIDASE"/>
    <property type="match status" value="1"/>
</dbReference>
<dbReference type="SUPFAM" id="SSF102114">
    <property type="entry name" value="Radical SAM enzymes"/>
    <property type="match status" value="1"/>
</dbReference>
<dbReference type="PROSITE" id="PS51918">
    <property type="entry name" value="RADICAL_SAM"/>
    <property type="match status" value="1"/>
</dbReference>
<evidence type="ECO:0000256" key="7">
    <source>
        <dbReference type="ARBA" id="ARBA00022691"/>
    </source>
</evidence>
<evidence type="ECO:0000313" key="19">
    <source>
        <dbReference type="Proteomes" id="UP000186553"/>
    </source>
</evidence>
<dbReference type="STRING" id="1891224.BBP83_11410"/>
<comment type="catalytic activity">
    <reaction evidence="13 14">
        <text>coproporphyrinogen III + 2 S-adenosyl-L-methionine = protoporphyrinogen IX + 2 5'-deoxyadenosine + 2 L-methionine + 2 CO2</text>
        <dbReference type="Rhea" id="RHEA:15425"/>
        <dbReference type="ChEBI" id="CHEBI:16526"/>
        <dbReference type="ChEBI" id="CHEBI:17319"/>
        <dbReference type="ChEBI" id="CHEBI:57307"/>
        <dbReference type="ChEBI" id="CHEBI:57309"/>
        <dbReference type="ChEBI" id="CHEBI:57844"/>
        <dbReference type="ChEBI" id="CHEBI:59789"/>
        <dbReference type="EC" id="1.3.98.3"/>
    </reaction>
</comment>
<feature type="binding site" evidence="15">
    <location>
        <position position="57"/>
    </location>
    <ligand>
        <name>S-adenosyl-L-methionine</name>
        <dbReference type="ChEBI" id="CHEBI:59789"/>
        <label>1</label>
    </ligand>
</feature>
<keyword evidence="12 14" id="KW-0627">Porphyrin biosynthesis</keyword>
<name>A0A1C3CTM0_9GAMM</name>
<evidence type="ECO:0000256" key="5">
    <source>
        <dbReference type="ARBA" id="ARBA00022485"/>
    </source>
</evidence>
<comment type="cofactor">
    <cofactor evidence="14 16">
        <name>[4Fe-4S] cluster</name>
        <dbReference type="ChEBI" id="CHEBI:49883"/>
    </cofactor>
    <text evidence="14 16">Binds 1 [4Fe-4S] cluster. The cluster is coordinated with 3 cysteines and an exchangeable S-adenosyl-L-methionine.</text>
</comment>
<proteinExistence type="inferred from homology"/>
<feature type="binding site" evidence="15">
    <location>
        <begin position="115"/>
        <end position="116"/>
    </location>
    <ligand>
        <name>S-adenosyl-L-methionine</name>
        <dbReference type="ChEBI" id="CHEBI:59789"/>
        <label>2</label>
    </ligand>
</feature>
<feature type="domain" description="Radical SAM core" evidence="17">
    <location>
        <begin position="48"/>
        <end position="291"/>
    </location>
</feature>
<dbReference type="SFLD" id="SFLDS00029">
    <property type="entry name" value="Radical_SAM"/>
    <property type="match status" value="1"/>
</dbReference>
<dbReference type="PIRSF" id="PIRSF000167">
    <property type="entry name" value="HemN"/>
    <property type="match status" value="1"/>
</dbReference>
<evidence type="ECO:0000256" key="2">
    <source>
        <dbReference type="ARBA" id="ARBA00004785"/>
    </source>
</evidence>
<evidence type="ECO:0000256" key="3">
    <source>
        <dbReference type="ARBA" id="ARBA00005493"/>
    </source>
</evidence>
<feature type="binding site" evidence="15">
    <location>
        <position position="147"/>
    </location>
    <ligand>
        <name>S-adenosyl-L-methionine</name>
        <dbReference type="ChEBI" id="CHEBI:59789"/>
        <label>1</label>
    </ligand>
</feature>
<dbReference type="AlphaFoldDB" id="A0A1C3CTM0"/>
<dbReference type="EC" id="1.3.98.3" evidence="14"/>
<evidence type="ECO:0000256" key="10">
    <source>
        <dbReference type="ARBA" id="ARBA00023004"/>
    </source>
</evidence>
<dbReference type="InterPro" id="IPR004558">
    <property type="entry name" value="Coprogen_oxidase_HemN"/>
</dbReference>
<feature type="binding site" evidence="15">
    <location>
        <begin position="69"/>
        <end position="71"/>
    </location>
    <ligand>
        <name>S-adenosyl-L-methionine</name>
        <dbReference type="ChEBI" id="CHEBI:59789"/>
        <label>2</label>
    </ligand>
</feature>
<accession>A0A1C3CTM0</accession>
<dbReference type="GO" id="GO:0051539">
    <property type="term" value="F:4 iron, 4 sulfur cluster binding"/>
    <property type="evidence" value="ECO:0007669"/>
    <property type="project" value="UniProtKB-KW"/>
</dbReference>
<dbReference type="InterPro" id="IPR058240">
    <property type="entry name" value="rSAM_sf"/>
</dbReference>
<dbReference type="Gene3D" id="3.20.20.70">
    <property type="entry name" value="Aldolase class I"/>
    <property type="match status" value="1"/>
</dbReference>
<comment type="caution">
    <text evidence="18">The sequence shown here is derived from an EMBL/GenBank/DDBJ whole genome shotgun (WGS) entry which is preliminary data.</text>
</comment>
<keyword evidence="9 14" id="KW-0560">Oxidoreductase</keyword>
<feature type="binding site" evidence="15">
    <location>
        <position position="245"/>
    </location>
    <ligand>
        <name>S-adenosyl-L-methionine</name>
        <dbReference type="ChEBI" id="CHEBI:59789"/>
        <label>2</label>
    </ligand>
</feature>
<comment type="subcellular location">
    <subcellularLocation>
        <location evidence="1 14">Cytoplasm</location>
    </subcellularLocation>
</comment>
<dbReference type="GO" id="GO:0005737">
    <property type="term" value="C:cytoplasm"/>
    <property type="evidence" value="ECO:0007669"/>
    <property type="project" value="UniProtKB-SubCell"/>
</dbReference>
<dbReference type="SMART" id="SM00729">
    <property type="entry name" value="Elp3"/>
    <property type="match status" value="1"/>
</dbReference>
<keyword evidence="11 14" id="KW-0411">Iron-sulfur</keyword>
<evidence type="ECO:0000256" key="15">
    <source>
        <dbReference type="PIRSR" id="PIRSR000167-1"/>
    </source>
</evidence>
<feature type="binding site" evidence="15">
    <location>
        <position position="332"/>
    </location>
    <ligand>
        <name>S-adenosyl-L-methionine</name>
        <dbReference type="ChEBI" id="CHEBI:59789"/>
        <label>1</label>
    </ligand>
</feature>
<comment type="subunit">
    <text evidence="4">Monomer.</text>
</comment>
<evidence type="ECO:0000256" key="4">
    <source>
        <dbReference type="ARBA" id="ARBA00011245"/>
    </source>
</evidence>
<dbReference type="RefSeq" id="WP_068889050.1">
    <property type="nucleotide sequence ID" value="NZ_CBCRUU010000007.1"/>
</dbReference>
<feature type="binding site" evidence="15">
    <location>
        <position position="114"/>
    </location>
    <ligand>
        <name>S-adenosyl-L-methionine</name>
        <dbReference type="ChEBI" id="CHEBI:59789"/>
        <label>1</label>
    </ligand>
</feature>
<dbReference type="Pfam" id="PF04055">
    <property type="entry name" value="Radical_SAM"/>
    <property type="match status" value="1"/>
</dbReference>
<dbReference type="InterPro" id="IPR013785">
    <property type="entry name" value="Aldolase_TIM"/>
</dbReference>
<dbReference type="InterPro" id="IPR034505">
    <property type="entry name" value="Coproporphyrinogen-III_oxidase"/>
</dbReference>
<keyword evidence="10 14" id="KW-0408">Iron</keyword>
<dbReference type="PANTHER" id="PTHR13932:SF6">
    <property type="entry name" value="OXYGEN-INDEPENDENT COPROPORPHYRINOGEN III OXIDASE"/>
    <property type="match status" value="1"/>
</dbReference>
<evidence type="ECO:0000313" key="18">
    <source>
        <dbReference type="EMBL" id="ODA12083.1"/>
    </source>
</evidence>
<evidence type="ECO:0000256" key="14">
    <source>
        <dbReference type="PIRNR" id="PIRNR000167"/>
    </source>
</evidence>
<dbReference type="GO" id="GO:0051989">
    <property type="term" value="F:coproporphyrinogen dehydrogenase activity"/>
    <property type="evidence" value="ECO:0007669"/>
    <property type="project" value="UniProtKB-EC"/>
</dbReference>
<dbReference type="InterPro" id="IPR006638">
    <property type="entry name" value="Elp3/MiaA/NifB-like_rSAM"/>
</dbReference>
<organism evidence="18 19">
    <name type="scientific">Acinetobacter celticus</name>
    <dbReference type="NCBI Taxonomy" id="1891224"/>
    <lineage>
        <taxon>Bacteria</taxon>
        <taxon>Pseudomonadati</taxon>
        <taxon>Pseudomonadota</taxon>
        <taxon>Gammaproteobacteria</taxon>
        <taxon>Moraxellales</taxon>
        <taxon>Moraxellaceae</taxon>
        <taxon>Acinetobacter</taxon>
    </lineage>
</organism>
<dbReference type="NCBIfam" id="TIGR00538">
    <property type="entry name" value="hemN"/>
    <property type="match status" value="1"/>
</dbReference>
<dbReference type="Proteomes" id="UP000186553">
    <property type="component" value="Unassembled WGS sequence"/>
</dbReference>
<protein>
    <recommendedName>
        <fullName evidence="14">Coproporphyrinogen-III oxidase</fullName>
        <ecNumber evidence="14">1.3.98.3</ecNumber>
    </recommendedName>
</protein>
<feature type="binding site" evidence="15">
    <location>
        <position position="186"/>
    </location>
    <ligand>
        <name>S-adenosyl-L-methionine</name>
        <dbReference type="ChEBI" id="CHEBI:59789"/>
        <label>2</label>
    </ligand>
</feature>
<evidence type="ECO:0000256" key="13">
    <source>
        <dbReference type="ARBA" id="ARBA00048321"/>
    </source>
</evidence>